<feature type="compositionally biased region" description="Low complexity" evidence="1">
    <location>
        <begin position="89"/>
        <end position="110"/>
    </location>
</feature>
<name>A0A2B7YAS2_POLH7</name>
<organism evidence="2 3">
    <name type="scientific">Polytolypa hystricis (strain UAMH7299)</name>
    <dbReference type="NCBI Taxonomy" id="1447883"/>
    <lineage>
        <taxon>Eukaryota</taxon>
        <taxon>Fungi</taxon>
        <taxon>Dikarya</taxon>
        <taxon>Ascomycota</taxon>
        <taxon>Pezizomycotina</taxon>
        <taxon>Eurotiomycetes</taxon>
        <taxon>Eurotiomycetidae</taxon>
        <taxon>Onygenales</taxon>
        <taxon>Onygenales incertae sedis</taxon>
        <taxon>Polytolypa</taxon>
    </lineage>
</organism>
<evidence type="ECO:0000256" key="1">
    <source>
        <dbReference type="SAM" id="MobiDB-lite"/>
    </source>
</evidence>
<dbReference type="EMBL" id="PDNA01000060">
    <property type="protein sequence ID" value="PGH18018.1"/>
    <property type="molecule type" value="Genomic_DNA"/>
</dbReference>
<dbReference type="AlphaFoldDB" id="A0A2B7YAS2"/>
<protein>
    <recommendedName>
        <fullName evidence="4">Aminoglycoside phosphotransferase domain-containing protein</fullName>
    </recommendedName>
</protein>
<dbReference type="OrthoDB" id="4187105at2759"/>
<dbReference type="STRING" id="1447883.A0A2B7YAS2"/>
<evidence type="ECO:0000313" key="2">
    <source>
        <dbReference type="EMBL" id="PGH18018.1"/>
    </source>
</evidence>
<evidence type="ECO:0008006" key="4">
    <source>
        <dbReference type="Google" id="ProtNLM"/>
    </source>
</evidence>
<reference evidence="2 3" key="1">
    <citation type="submission" date="2017-10" db="EMBL/GenBank/DDBJ databases">
        <title>Comparative genomics in systemic dimorphic fungi from Ajellomycetaceae.</title>
        <authorList>
            <person name="Munoz J.F."/>
            <person name="Mcewen J.G."/>
            <person name="Clay O.K."/>
            <person name="Cuomo C.A."/>
        </authorList>
    </citation>
    <scope>NUCLEOTIDE SEQUENCE [LARGE SCALE GENOMIC DNA]</scope>
    <source>
        <strain evidence="2 3">UAMH7299</strain>
    </source>
</reference>
<proteinExistence type="predicted"/>
<evidence type="ECO:0000313" key="3">
    <source>
        <dbReference type="Proteomes" id="UP000224634"/>
    </source>
</evidence>
<comment type="caution">
    <text evidence="2">The sequence shown here is derived from an EMBL/GenBank/DDBJ whole genome shotgun (WGS) entry which is preliminary data.</text>
</comment>
<dbReference type="Proteomes" id="UP000224634">
    <property type="component" value="Unassembled WGS sequence"/>
</dbReference>
<gene>
    <name evidence="2" type="ORF">AJ80_04641</name>
</gene>
<sequence>MDTTLPPPHVLQAFKIPPSTATPHHFLSGQGQSILINNTIVLKPIEPVAVEEAEYIAGLQAWLCDNNNSANTGRREYQVARPIPCTTTTATTTTTTTTTTTATTTTTTTTEPSKPRDGKGGGREYIYHGWTATHVLPGTPGPIGHWHHMLRACRAFHADLRDVSKPGDLLVRRQHQWARGDRVAWEEEDDAEGGIIIAPVLRGSFERLKVLRRPVEIVDDDGGGGGDDGKRNQLVHGDLAGNILFTTTTTPLATADSDTPPPGIIDLSLYWRPVEFAEAIIVADGLLWYHQAAGDDEALVRLVGVEEFRLQMLVRALIFRLVASSDGGRVDEDERRAFEEAVGVLERFLGGSGV</sequence>
<feature type="region of interest" description="Disordered" evidence="1">
    <location>
        <begin position="89"/>
        <end position="121"/>
    </location>
</feature>
<keyword evidence="3" id="KW-1185">Reference proteome</keyword>
<accession>A0A2B7YAS2</accession>